<organism evidence="5 6">
    <name type="scientific">Gloeomargarita lithophora Alchichica-D10</name>
    <dbReference type="NCBI Taxonomy" id="1188229"/>
    <lineage>
        <taxon>Bacteria</taxon>
        <taxon>Bacillati</taxon>
        <taxon>Cyanobacteriota</taxon>
        <taxon>Cyanophyceae</taxon>
        <taxon>Gloeomargaritales</taxon>
        <taxon>Gloeomargaritaceae</taxon>
        <taxon>Gloeomargarita</taxon>
    </lineage>
</organism>
<dbReference type="SMART" id="SM00448">
    <property type="entry name" value="REC"/>
    <property type="match status" value="1"/>
</dbReference>
<dbReference type="InterPro" id="IPR001789">
    <property type="entry name" value="Sig_transdc_resp-reg_receiver"/>
</dbReference>
<dbReference type="Gene3D" id="3.40.50.2300">
    <property type="match status" value="1"/>
</dbReference>
<dbReference type="InterPro" id="IPR011006">
    <property type="entry name" value="CheY-like_superfamily"/>
</dbReference>
<feature type="coiled-coil region" evidence="3">
    <location>
        <begin position="173"/>
        <end position="207"/>
    </location>
</feature>
<dbReference type="Proteomes" id="UP000180235">
    <property type="component" value="Chromosome"/>
</dbReference>
<evidence type="ECO:0000256" key="2">
    <source>
        <dbReference type="PROSITE-ProRule" id="PRU00169"/>
    </source>
</evidence>
<feature type="domain" description="Response regulatory" evidence="4">
    <location>
        <begin position="12"/>
        <end position="127"/>
    </location>
</feature>
<keyword evidence="3" id="KW-0175">Coiled coil</keyword>
<dbReference type="InterPro" id="IPR050595">
    <property type="entry name" value="Bact_response_regulator"/>
</dbReference>
<dbReference type="GO" id="GO:0000160">
    <property type="term" value="P:phosphorelay signal transduction system"/>
    <property type="evidence" value="ECO:0007669"/>
    <property type="project" value="InterPro"/>
</dbReference>
<dbReference type="CDD" id="cd17541">
    <property type="entry name" value="REC_CheB-like"/>
    <property type="match status" value="1"/>
</dbReference>
<keyword evidence="1 2" id="KW-0597">Phosphoprotein</keyword>
<feature type="modified residue" description="4-aspartylphosphate" evidence="2">
    <location>
        <position position="60"/>
    </location>
</feature>
<dbReference type="STRING" id="1188229.GlitD10_2450"/>
<reference evidence="5 6" key="1">
    <citation type="submission" date="2016-10" db="EMBL/GenBank/DDBJ databases">
        <title>Description of Gloeomargarita lithophora gen. nov., sp. nov., a thylakoid-bearing basal-branching cyanobacterium with intracellular carbonates, and proposal for Gloeomargaritales ord. nov.</title>
        <authorList>
            <person name="Moreira D."/>
            <person name="Tavera R."/>
            <person name="Benzerara K."/>
            <person name="Skouri-Panet F."/>
            <person name="Couradeau E."/>
            <person name="Gerard E."/>
            <person name="Loussert C."/>
            <person name="Novelo E."/>
            <person name="Zivanovic Y."/>
            <person name="Lopez-Garcia P."/>
        </authorList>
    </citation>
    <scope>NUCLEOTIDE SEQUENCE [LARGE SCALE GENOMIC DNA]</scope>
    <source>
        <strain evidence="5 6">D10</strain>
    </source>
</reference>
<dbReference type="SUPFAM" id="SSF52172">
    <property type="entry name" value="CheY-like"/>
    <property type="match status" value="1"/>
</dbReference>
<dbReference type="KEGG" id="glt:GlitD10_2450"/>
<dbReference type="PANTHER" id="PTHR44591">
    <property type="entry name" value="STRESS RESPONSE REGULATOR PROTEIN 1"/>
    <property type="match status" value="1"/>
</dbReference>
<protein>
    <submittedName>
        <fullName evidence="5">Response regulator</fullName>
    </submittedName>
</protein>
<keyword evidence="6" id="KW-1185">Reference proteome</keyword>
<proteinExistence type="predicted"/>
<evidence type="ECO:0000313" key="5">
    <source>
        <dbReference type="EMBL" id="APB34786.1"/>
    </source>
</evidence>
<dbReference type="PROSITE" id="PS50110">
    <property type="entry name" value="RESPONSE_REGULATORY"/>
    <property type="match status" value="1"/>
</dbReference>
<dbReference type="OrthoDB" id="9773113at2"/>
<sequence>MSVRKISSRKHCILVIDDSIMIRKMVVDLLEDRFQVVEARNGREGVRLAKEHKPDVILLDFVMPELDGYETLQLLQKDVTLQKIPVIMMSGLPDEVVNKVPQPFVGFDFLEKPFQQEDLHQHINKALTGEFQVLPAPVAATEMQALSNKLVNIETLLIQGIEGLVQREIVSRLAELDAQGESQENRLGSLETRMERLQLQLDQQNKILLSIVSEIQQLHNLLNRVNYVRS</sequence>
<gene>
    <name evidence="5" type="ORF">GlitD10_2450</name>
</gene>
<dbReference type="EMBL" id="CP017675">
    <property type="protein sequence ID" value="APB34786.1"/>
    <property type="molecule type" value="Genomic_DNA"/>
</dbReference>
<evidence type="ECO:0000256" key="1">
    <source>
        <dbReference type="ARBA" id="ARBA00022553"/>
    </source>
</evidence>
<evidence type="ECO:0000256" key="3">
    <source>
        <dbReference type="SAM" id="Coils"/>
    </source>
</evidence>
<name>A0A1J0AFS6_9CYAN</name>
<accession>A0A1J0AFS6</accession>
<dbReference type="PANTHER" id="PTHR44591:SF23">
    <property type="entry name" value="CHEY SUBFAMILY"/>
    <property type="match status" value="1"/>
</dbReference>
<evidence type="ECO:0000259" key="4">
    <source>
        <dbReference type="PROSITE" id="PS50110"/>
    </source>
</evidence>
<dbReference type="Pfam" id="PF00072">
    <property type="entry name" value="Response_reg"/>
    <property type="match status" value="1"/>
</dbReference>
<evidence type="ECO:0000313" key="6">
    <source>
        <dbReference type="Proteomes" id="UP000180235"/>
    </source>
</evidence>
<dbReference type="AlphaFoldDB" id="A0A1J0AFS6"/>